<proteinExistence type="inferred from homology"/>
<dbReference type="InterPro" id="IPR017871">
    <property type="entry name" value="ABC_transporter-like_CS"/>
</dbReference>
<protein>
    <submittedName>
        <fullName evidence="6">Probable ABC transporter, ATP-binding component</fullName>
    </submittedName>
</protein>
<evidence type="ECO:0000256" key="3">
    <source>
        <dbReference type="ARBA" id="ARBA00022741"/>
    </source>
</evidence>
<accession>A3U079</accession>
<dbReference type="CDD" id="cd03293">
    <property type="entry name" value="ABC_NrtD_SsuB_transporters"/>
    <property type="match status" value="1"/>
</dbReference>
<keyword evidence="2" id="KW-0813">Transport</keyword>
<feature type="domain" description="ABC transporter" evidence="5">
    <location>
        <begin position="7"/>
        <end position="239"/>
    </location>
</feature>
<sequence length="249" mass="27614">MTQAEAIRFDNVGRNFETRDGATLMALQSVKLDIEAGEFVSILGPSGCGKTTLLRMAAGLLSPSWGSVRLAEEDILKPRPDFGIVFQQALLLPWLTVLANVLLPVDVQGRDTAPFRERALDLIEMVGLKGFEDRYPTELSGGMQQRVALARSLVHDPKILLMDEPFAALDAMTRENMAAELLRIWDANRKTVLFVTHGIAEAVFLSDRVVVMSARPGRISRIVEIPFGRPRSLELMASGDLRETFEELH</sequence>
<dbReference type="InterPro" id="IPR050166">
    <property type="entry name" value="ABC_transporter_ATP-bind"/>
</dbReference>
<keyword evidence="7" id="KW-1185">Reference proteome</keyword>
<dbReference type="PANTHER" id="PTHR42788:SF13">
    <property type="entry name" value="ALIPHATIC SULFONATES IMPORT ATP-BINDING PROTEIN SSUB"/>
    <property type="match status" value="1"/>
</dbReference>
<dbReference type="SUPFAM" id="SSF52540">
    <property type="entry name" value="P-loop containing nucleoside triphosphate hydrolases"/>
    <property type="match status" value="1"/>
</dbReference>
<evidence type="ECO:0000256" key="4">
    <source>
        <dbReference type="ARBA" id="ARBA00022840"/>
    </source>
</evidence>
<dbReference type="RefSeq" id="WP_009803712.1">
    <property type="nucleotide sequence ID" value="NZ_AAMO01000007.1"/>
</dbReference>
<dbReference type="InterPro" id="IPR027417">
    <property type="entry name" value="P-loop_NTPase"/>
</dbReference>
<dbReference type="PROSITE" id="PS50893">
    <property type="entry name" value="ABC_TRANSPORTER_2"/>
    <property type="match status" value="1"/>
</dbReference>
<evidence type="ECO:0000256" key="1">
    <source>
        <dbReference type="ARBA" id="ARBA00005417"/>
    </source>
</evidence>
<comment type="caution">
    <text evidence="6">The sequence shown here is derived from an EMBL/GenBank/DDBJ whole genome shotgun (WGS) entry which is preliminary data.</text>
</comment>
<dbReference type="Gene3D" id="3.40.50.300">
    <property type="entry name" value="P-loop containing nucleotide triphosphate hydrolases"/>
    <property type="match status" value="1"/>
</dbReference>
<dbReference type="AlphaFoldDB" id="A3U079"/>
<evidence type="ECO:0000313" key="6">
    <source>
        <dbReference type="EMBL" id="EAQ02710.1"/>
    </source>
</evidence>
<keyword evidence="3" id="KW-0547">Nucleotide-binding</keyword>
<dbReference type="HOGENOM" id="CLU_000604_1_22_5"/>
<dbReference type="Proteomes" id="UP000004318">
    <property type="component" value="Unassembled WGS sequence"/>
</dbReference>
<organism evidence="6 7">
    <name type="scientific">Pseudooceanicola batsensis (strain ATCC BAA-863 / DSM 15984 / KCTC 12145 / HTCC2597)</name>
    <name type="common">Oceanicola batsensis</name>
    <dbReference type="NCBI Taxonomy" id="252305"/>
    <lineage>
        <taxon>Bacteria</taxon>
        <taxon>Pseudomonadati</taxon>
        <taxon>Pseudomonadota</taxon>
        <taxon>Alphaproteobacteria</taxon>
        <taxon>Rhodobacterales</taxon>
        <taxon>Paracoccaceae</taxon>
        <taxon>Pseudooceanicola</taxon>
    </lineage>
</organism>
<dbReference type="PROSITE" id="PS00211">
    <property type="entry name" value="ABC_TRANSPORTER_1"/>
    <property type="match status" value="1"/>
</dbReference>
<keyword evidence="4 6" id="KW-0067">ATP-binding</keyword>
<dbReference type="EMBL" id="AAMO01000007">
    <property type="protein sequence ID" value="EAQ02710.1"/>
    <property type="molecule type" value="Genomic_DNA"/>
</dbReference>
<reference evidence="6 7" key="1">
    <citation type="journal article" date="2010" name="J. Bacteriol.">
        <title>Genome sequences of Oceanicola granulosus HTCC2516(T) and Oceanicola batsensis HTCC2597(TDelta).</title>
        <authorList>
            <person name="Thrash J.C."/>
            <person name="Cho J.C."/>
            <person name="Vergin K.L."/>
            <person name="Giovannoni S.J."/>
        </authorList>
    </citation>
    <scope>NUCLEOTIDE SEQUENCE [LARGE SCALE GENOMIC DNA]</scope>
    <source>
        <strain evidence="7">ATCC BAA-863 / DSM 15984 / KCTC 12145 / HTCC2597</strain>
    </source>
</reference>
<evidence type="ECO:0000256" key="2">
    <source>
        <dbReference type="ARBA" id="ARBA00022448"/>
    </source>
</evidence>
<dbReference type="InterPro" id="IPR003439">
    <property type="entry name" value="ABC_transporter-like_ATP-bd"/>
</dbReference>
<dbReference type="STRING" id="252305.OB2597_18377"/>
<dbReference type="OrthoDB" id="9802264at2"/>
<comment type="similarity">
    <text evidence="1">Belongs to the ABC transporter superfamily.</text>
</comment>
<dbReference type="GO" id="GO:0005524">
    <property type="term" value="F:ATP binding"/>
    <property type="evidence" value="ECO:0007669"/>
    <property type="project" value="UniProtKB-KW"/>
</dbReference>
<gene>
    <name evidence="6" type="ORF">OB2597_18377</name>
</gene>
<dbReference type="Pfam" id="PF00005">
    <property type="entry name" value="ABC_tran"/>
    <property type="match status" value="1"/>
</dbReference>
<evidence type="ECO:0000259" key="5">
    <source>
        <dbReference type="PROSITE" id="PS50893"/>
    </source>
</evidence>
<evidence type="ECO:0000313" key="7">
    <source>
        <dbReference type="Proteomes" id="UP000004318"/>
    </source>
</evidence>
<name>A3U079_PSEBH</name>
<dbReference type="GO" id="GO:0016887">
    <property type="term" value="F:ATP hydrolysis activity"/>
    <property type="evidence" value="ECO:0007669"/>
    <property type="project" value="InterPro"/>
</dbReference>
<dbReference type="SMART" id="SM00382">
    <property type="entry name" value="AAA"/>
    <property type="match status" value="1"/>
</dbReference>
<dbReference type="PANTHER" id="PTHR42788">
    <property type="entry name" value="TAURINE IMPORT ATP-BINDING PROTEIN-RELATED"/>
    <property type="match status" value="1"/>
</dbReference>
<dbReference type="InterPro" id="IPR003593">
    <property type="entry name" value="AAA+_ATPase"/>
</dbReference>